<gene>
    <name evidence="1" type="ORF">HINF_LOCUS36625</name>
    <name evidence="2" type="ORF">HINF_LOCUS42325</name>
</gene>
<evidence type="ECO:0000313" key="2">
    <source>
        <dbReference type="EMBL" id="CAL6047681.1"/>
    </source>
</evidence>
<evidence type="ECO:0000313" key="3">
    <source>
        <dbReference type="Proteomes" id="UP001642409"/>
    </source>
</evidence>
<comment type="caution">
    <text evidence="1">The sequence shown here is derived from an EMBL/GenBank/DDBJ whole genome shotgun (WGS) entry which is preliminary data.</text>
</comment>
<name>A0AA86QB90_9EUKA</name>
<keyword evidence="3" id="KW-1185">Reference proteome</keyword>
<dbReference type="Proteomes" id="UP001642409">
    <property type="component" value="Unassembled WGS sequence"/>
</dbReference>
<proteinExistence type="predicted"/>
<sequence length="127" mass="14637">MPDIRNAAQCAGILYFDIRRAIPDAACQDMKSVLQIVSLVNQLLARVLKLRTKSAQRRTAPSRDHRRHIVTLSCYINTSKYVAPTTWKYTRASLIVCSTKYIIHVMYIIYLKERNLHKDESVLPSCK</sequence>
<reference evidence="1" key="1">
    <citation type="submission" date="2023-06" db="EMBL/GenBank/DDBJ databases">
        <authorList>
            <person name="Kurt Z."/>
        </authorList>
    </citation>
    <scope>NUCLEOTIDE SEQUENCE</scope>
</reference>
<evidence type="ECO:0000313" key="1">
    <source>
        <dbReference type="EMBL" id="CAI9948980.1"/>
    </source>
</evidence>
<dbReference type="EMBL" id="CATOUU010000792">
    <property type="protein sequence ID" value="CAI9948980.1"/>
    <property type="molecule type" value="Genomic_DNA"/>
</dbReference>
<reference evidence="2 3" key="2">
    <citation type="submission" date="2024-07" db="EMBL/GenBank/DDBJ databases">
        <authorList>
            <person name="Akdeniz Z."/>
        </authorList>
    </citation>
    <scope>NUCLEOTIDE SEQUENCE [LARGE SCALE GENOMIC DNA]</scope>
</reference>
<organism evidence="1">
    <name type="scientific">Hexamita inflata</name>
    <dbReference type="NCBI Taxonomy" id="28002"/>
    <lineage>
        <taxon>Eukaryota</taxon>
        <taxon>Metamonada</taxon>
        <taxon>Diplomonadida</taxon>
        <taxon>Hexamitidae</taxon>
        <taxon>Hexamitinae</taxon>
        <taxon>Hexamita</taxon>
    </lineage>
</organism>
<dbReference type="EMBL" id="CAXDID020000172">
    <property type="protein sequence ID" value="CAL6047681.1"/>
    <property type="molecule type" value="Genomic_DNA"/>
</dbReference>
<dbReference type="AlphaFoldDB" id="A0AA86QB90"/>
<protein>
    <submittedName>
        <fullName evidence="2">Hypothetical_protein</fullName>
    </submittedName>
</protein>
<accession>A0AA86QB90</accession>